<keyword evidence="7" id="KW-0963">Cytoplasm</keyword>
<evidence type="ECO:0000256" key="13">
    <source>
        <dbReference type="ARBA" id="ARBA00022833"/>
    </source>
</evidence>
<dbReference type="GO" id="GO:1990116">
    <property type="term" value="P:ribosome-associated ubiquitin-dependent protein catabolic process"/>
    <property type="evidence" value="ECO:0007669"/>
    <property type="project" value="UniProtKB-UniRule"/>
</dbReference>
<evidence type="ECO:0000256" key="2">
    <source>
        <dbReference type="ARBA" id="ARBA00004514"/>
    </source>
</evidence>
<dbReference type="PANTHER" id="PTHR12389:SF0">
    <property type="entry name" value="E3 UBIQUITIN-PROTEIN LIGASE LISTERIN"/>
    <property type="match status" value="1"/>
</dbReference>
<dbReference type="EMBL" id="UXUI01000189">
    <property type="protein sequence ID" value="VDD85099.1"/>
    <property type="molecule type" value="Genomic_DNA"/>
</dbReference>
<evidence type="ECO:0000256" key="18">
    <source>
        <dbReference type="RuleBase" id="RU367090"/>
    </source>
</evidence>
<evidence type="ECO:0000256" key="14">
    <source>
        <dbReference type="ARBA" id="ARBA00032366"/>
    </source>
</evidence>
<evidence type="ECO:0000256" key="11">
    <source>
        <dbReference type="ARBA" id="ARBA00022771"/>
    </source>
</evidence>
<dbReference type="WBParaSite" id="EVEC_0000034201-mRNA-1">
    <property type="protein sequence ID" value="EVEC_0000034201-mRNA-1"/>
    <property type="gene ID" value="EVEC_0000034201"/>
</dbReference>
<keyword evidence="11 17" id="KW-0863">Zinc-finger</keyword>
<evidence type="ECO:0000256" key="17">
    <source>
        <dbReference type="PROSITE-ProRule" id="PRU00175"/>
    </source>
</evidence>
<dbReference type="InterPro" id="IPR054478">
    <property type="entry name" value="LTN1_UBC"/>
</dbReference>
<dbReference type="GO" id="GO:0008270">
    <property type="term" value="F:zinc ion binding"/>
    <property type="evidence" value="ECO:0007669"/>
    <property type="project" value="UniProtKB-KW"/>
</dbReference>
<dbReference type="STRING" id="51028.A0A0N4UT27"/>
<dbReference type="AlphaFoldDB" id="A0A0N4UT27"/>
<evidence type="ECO:0000256" key="4">
    <source>
        <dbReference type="ARBA" id="ARBA00007997"/>
    </source>
</evidence>
<organism evidence="22">
    <name type="scientific">Enterobius vermicularis</name>
    <name type="common">Human pinworm</name>
    <dbReference type="NCBI Taxonomy" id="51028"/>
    <lineage>
        <taxon>Eukaryota</taxon>
        <taxon>Metazoa</taxon>
        <taxon>Ecdysozoa</taxon>
        <taxon>Nematoda</taxon>
        <taxon>Chromadorea</taxon>
        <taxon>Rhabditida</taxon>
        <taxon>Spirurina</taxon>
        <taxon>Oxyuridomorpha</taxon>
        <taxon>Oxyuroidea</taxon>
        <taxon>Oxyuridae</taxon>
        <taxon>Enterobius</taxon>
    </lineage>
</organism>
<dbReference type="GO" id="GO:0072344">
    <property type="term" value="P:rescue of stalled ribosome"/>
    <property type="evidence" value="ECO:0007669"/>
    <property type="project" value="UniProtKB-UniRule"/>
</dbReference>
<dbReference type="OrthoDB" id="6108at2759"/>
<gene>
    <name evidence="20" type="ORF">EVEC_LOCUS242</name>
</gene>
<keyword evidence="12 18" id="KW-0833">Ubl conjugation pathway</keyword>
<reference evidence="20 21" key="2">
    <citation type="submission" date="2018-10" db="EMBL/GenBank/DDBJ databases">
        <authorList>
            <consortium name="Pathogen Informatics"/>
        </authorList>
    </citation>
    <scope>NUCLEOTIDE SEQUENCE [LARGE SCALE GENOMIC DNA]</scope>
</reference>
<keyword evidence="9 18" id="KW-0479">Metal-binding</keyword>
<evidence type="ECO:0000256" key="12">
    <source>
        <dbReference type="ARBA" id="ARBA00022786"/>
    </source>
</evidence>
<evidence type="ECO:0000256" key="1">
    <source>
        <dbReference type="ARBA" id="ARBA00000900"/>
    </source>
</evidence>
<evidence type="ECO:0000313" key="21">
    <source>
        <dbReference type="Proteomes" id="UP000274131"/>
    </source>
</evidence>
<dbReference type="Proteomes" id="UP000274131">
    <property type="component" value="Unassembled WGS sequence"/>
</dbReference>
<proteinExistence type="inferred from homology"/>
<comment type="function">
    <text evidence="15">E3 ubiquitin-protein ligase. Component of the ribosome quality control complex (RQC), a ribosome-associated complex that mediates ubiquitination and extraction of incompletely synthesized nascent chains for proteasomal degradation. Ubiquitination leads to vcp/p97 recruitment for extraction and degradation of the incomplete translation product.</text>
</comment>
<name>A0A0N4UT27_ENTVE</name>
<dbReference type="PROSITE" id="PS50089">
    <property type="entry name" value="ZF_RING_2"/>
    <property type="match status" value="1"/>
</dbReference>
<keyword evidence="13 18" id="KW-0862">Zinc</keyword>
<dbReference type="SUPFAM" id="SSF57850">
    <property type="entry name" value="RING/U-box"/>
    <property type="match status" value="1"/>
</dbReference>
<keyword evidence="10" id="KW-0677">Repeat</keyword>
<evidence type="ECO:0000256" key="10">
    <source>
        <dbReference type="ARBA" id="ARBA00022737"/>
    </source>
</evidence>
<dbReference type="UniPathway" id="UPA00143"/>
<evidence type="ECO:0000256" key="15">
    <source>
        <dbReference type="ARBA" id="ARBA00053497"/>
    </source>
</evidence>
<dbReference type="InterPro" id="IPR013083">
    <property type="entry name" value="Znf_RING/FYVE/PHD"/>
</dbReference>
<comment type="pathway">
    <text evidence="3 18">Protein modification; protein ubiquitination.</text>
</comment>
<comment type="catalytic activity">
    <reaction evidence="1 18">
        <text>S-ubiquitinyl-[E2 ubiquitin-conjugating enzyme]-L-cysteine + [acceptor protein]-L-lysine = [E2 ubiquitin-conjugating enzyme]-L-cysteine + N(6)-ubiquitinyl-[acceptor protein]-L-lysine.</text>
        <dbReference type="EC" id="2.3.2.27"/>
    </reaction>
</comment>
<accession>A0A0N4UT27</accession>
<sequence>MVNEYVCFLLQLGAVREIVAEFELDDSKIELNIELPVNYPLNAPSIQNEKSLVGRETKRRWVLQLTQFVVYQNGAIADAISLWARNVERHFAGAEDCTICMCTIHSRTYQLPKAKCKHCKKKFHSECIRKWFESSSQSTCPLCRSVFR</sequence>
<protein>
    <recommendedName>
        <fullName evidence="6 18">E3 ubiquitin-protein ligase listerin</fullName>
        <ecNumber evidence="5 18">2.3.2.27</ecNumber>
    </recommendedName>
    <alternativeName>
        <fullName evidence="14 18">RING-type E3 ubiquitin transferase listerin</fullName>
    </alternativeName>
</protein>
<dbReference type="GO" id="GO:0016567">
    <property type="term" value="P:protein ubiquitination"/>
    <property type="evidence" value="ECO:0007669"/>
    <property type="project" value="UniProtKB-UniPathway"/>
</dbReference>
<dbReference type="GO" id="GO:1990112">
    <property type="term" value="C:RQC complex"/>
    <property type="evidence" value="ECO:0007669"/>
    <property type="project" value="UniProtKB-UniRule"/>
</dbReference>
<evidence type="ECO:0000256" key="16">
    <source>
        <dbReference type="ARBA" id="ARBA00065062"/>
    </source>
</evidence>
<evidence type="ECO:0000256" key="6">
    <source>
        <dbReference type="ARBA" id="ARBA00017157"/>
    </source>
</evidence>
<evidence type="ECO:0000256" key="5">
    <source>
        <dbReference type="ARBA" id="ARBA00012483"/>
    </source>
</evidence>
<dbReference type="InterPro" id="IPR001841">
    <property type="entry name" value="Znf_RING"/>
</dbReference>
<comment type="subcellular location">
    <subcellularLocation>
        <location evidence="2">Cytoplasm</location>
        <location evidence="2">Cytosol</location>
    </subcellularLocation>
</comment>
<dbReference type="GO" id="GO:0005829">
    <property type="term" value="C:cytosol"/>
    <property type="evidence" value="ECO:0007669"/>
    <property type="project" value="UniProtKB-SubCell"/>
</dbReference>
<evidence type="ECO:0000256" key="7">
    <source>
        <dbReference type="ARBA" id="ARBA00022490"/>
    </source>
</evidence>
<dbReference type="FunFam" id="3.30.40.10:FF:000038">
    <property type="entry name" value="E3 ubiquitin-protein ligase listerin"/>
    <property type="match status" value="1"/>
</dbReference>
<dbReference type="PANTHER" id="PTHR12389">
    <property type="entry name" value="ZINC FINGER PROTEIN 294"/>
    <property type="match status" value="1"/>
</dbReference>
<dbReference type="Gene3D" id="3.30.40.10">
    <property type="entry name" value="Zinc/RING finger domain, C3HC4 (zinc finger)"/>
    <property type="match status" value="1"/>
</dbReference>
<evidence type="ECO:0000313" key="20">
    <source>
        <dbReference type="EMBL" id="VDD85099.1"/>
    </source>
</evidence>
<dbReference type="EC" id="2.3.2.27" evidence="5 18"/>
<dbReference type="GO" id="GO:0061630">
    <property type="term" value="F:ubiquitin protein ligase activity"/>
    <property type="evidence" value="ECO:0007669"/>
    <property type="project" value="UniProtKB-UniRule"/>
</dbReference>
<dbReference type="Pfam" id="PF13639">
    <property type="entry name" value="zf-RING_2"/>
    <property type="match status" value="1"/>
</dbReference>
<evidence type="ECO:0000259" key="19">
    <source>
        <dbReference type="PROSITE" id="PS50089"/>
    </source>
</evidence>
<dbReference type="GO" id="GO:0043023">
    <property type="term" value="F:ribosomal large subunit binding"/>
    <property type="evidence" value="ECO:0007669"/>
    <property type="project" value="TreeGrafter"/>
</dbReference>
<keyword evidence="8 18" id="KW-0808">Transferase</keyword>
<comment type="subunit">
    <text evidence="16">Component of the ribosome quality control complex (RQC), composed of at least the E3 ubiquitin ligase ltn1 and nemf. The complex probably also contains tcf25 as well as vcp/p97 and its ubiquitin-binding cofactors. RQC forms a stable complex with 60S ribosomal subunits.</text>
</comment>
<evidence type="ECO:0000256" key="3">
    <source>
        <dbReference type="ARBA" id="ARBA00004906"/>
    </source>
</evidence>
<dbReference type="InterPro" id="IPR039795">
    <property type="entry name" value="LTN1/Rkr1"/>
</dbReference>
<dbReference type="Pfam" id="PF23009">
    <property type="entry name" value="UBC_like"/>
    <property type="match status" value="1"/>
</dbReference>
<comment type="similarity">
    <text evidence="4 18">Belongs to the LTN1 family.</text>
</comment>
<reference evidence="22" key="1">
    <citation type="submission" date="2017-02" db="UniProtKB">
        <authorList>
            <consortium name="WormBaseParasite"/>
        </authorList>
    </citation>
    <scope>IDENTIFICATION</scope>
</reference>
<keyword evidence="21" id="KW-1185">Reference proteome</keyword>
<evidence type="ECO:0000256" key="9">
    <source>
        <dbReference type="ARBA" id="ARBA00022723"/>
    </source>
</evidence>
<feature type="domain" description="RING-type" evidence="19">
    <location>
        <begin position="97"/>
        <end position="144"/>
    </location>
</feature>
<evidence type="ECO:0000256" key="8">
    <source>
        <dbReference type="ARBA" id="ARBA00022679"/>
    </source>
</evidence>
<evidence type="ECO:0000313" key="22">
    <source>
        <dbReference type="WBParaSite" id="EVEC_0000034201-mRNA-1"/>
    </source>
</evidence>